<dbReference type="InterPro" id="IPR011989">
    <property type="entry name" value="ARM-like"/>
</dbReference>
<evidence type="ECO:0000313" key="3">
    <source>
        <dbReference type="Proteomes" id="UP000787322"/>
    </source>
</evidence>
<protein>
    <submittedName>
        <fullName evidence="2">Uncharacterized protein</fullName>
    </submittedName>
</protein>
<evidence type="ECO:0000313" key="2">
    <source>
        <dbReference type="EMBL" id="MBF4802615.1"/>
    </source>
</evidence>
<comment type="caution">
    <text evidence="2">The sequence shown here is derived from an EMBL/GenBank/DDBJ whole genome shotgun (WGS) entry which is preliminary data.</text>
</comment>
<dbReference type="EMBL" id="JABZGU010000027">
    <property type="protein sequence ID" value="MBF4802615.1"/>
    <property type="molecule type" value="Genomic_DNA"/>
</dbReference>
<gene>
    <name evidence="2" type="ORF">HXK24_02165</name>
</gene>
<feature type="region of interest" description="Disordered" evidence="1">
    <location>
        <begin position="1"/>
        <end position="45"/>
    </location>
</feature>
<name>A0A9D5X5E6_9ACTN</name>
<dbReference type="SUPFAM" id="SSF48371">
    <property type="entry name" value="ARM repeat"/>
    <property type="match status" value="1"/>
</dbReference>
<dbReference type="Proteomes" id="UP000787322">
    <property type="component" value="Unassembled WGS sequence"/>
</dbReference>
<feature type="compositionally biased region" description="Low complexity" evidence="1">
    <location>
        <begin position="16"/>
        <end position="26"/>
    </location>
</feature>
<dbReference type="AlphaFoldDB" id="A0A9D5X5E6"/>
<reference evidence="2" key="1">
    <citation type="submission" date="2020-04" db="EMBL/GenBank/DDBJ databases">
        <title>Deep metagenomics examines the oral microbiome during advanced dental caries in children, revealing novel taxa and co-occurrences with host molecules.</title>
        <authorList>
            <person name="Baker J.L."/>
            <person name="Morton J.T."/>
            <person name="Dinis M."/>
            <person name="Alvarez R."/>
            <person name="Tran N.C."/>
            <person name="Knight R."/>
            <person name="Edlund A."/>
        </authorList>
    </citation>
    <scope>NUCLEOTIDE SEQUENCE</scope>
    <source>
        <strain evidence="2">JCVI_3_bin.11</strain>
    </source>
</reference>
<organism evidence="2 3">
    <name type="scientific">Lancefieldella parvula</name>
    <dbReference type="NCBI Taxonomy" id="1382"/>
    <lineage>
        <taxon>Bacteria</taxon>
        <taxon>Bacillati</taxon>
        <taxon>Actinomycetota</taxon>
        <taxon>Coriobacteriia</taxon>
        <taxon>Coriobacteriales</taxon>
        <taxon>Atopobiaceae</taxon>
        <taxon>Lancefieldella</taxon>
    </lineage>
</organism>
<evidence type="ECO:0000256" key="1">
    <source>
        <dbReference type="SAM" id="MobiDB-lite"/>
    </source>
</evidence>
<dbReference type="InterPro" id="IPR016024">
    <property type="entry name" value="ARM-type_fold"/>
</dbReference>
<proteinExistence type="predicted"/>
<sequence length="228" mass="24980">MAEKKETAQKPKKASTKATAKAGSTKAPKEEKQPAKKATKKPTMAQMKKVNALVIALSDASRRARQDASHELAELAHVAPLAFEEHIDSLIDALYRPEAQTRWEVLDALANLSAHFGDLVFKAFDAAEASLFDDDSATVRLAAFLFLCQYGATSAKHSDEAWPLLDEAVQCYHGDAEYHDMLQGLLALAHGTISKDVKKALSQRMKFDAENATGYIKQYSEEIVSATK</sequence>
<dbReference type="Gene3D" id="1.25.10.10">
    <property type="entry name" value="Leucine-rich Repeat Variant"/>
    <property type="match status" value="1"/>
</dbReference>
<accession>A0A9D5X5E6</accession>